<dbReference type="STRING" id="685588.A0A067TR87"/>
<reference evidence="7" key="1">
    <citation type="journal article" date="2014" name="Proc. Natl. Acad. Sci. U.S.A.">
        <title>Extensive sampling of basidiomycete genomes demonstrates inadequacy of the white-rot/brown-rot paradigm for wood decay fungi.</title>
        <authorList>
            <person name="Riley R."/>
            <person name="Salamov A.A."/>
            <person name="Brown D.W."/>
            <person name="Nagy L.G."/>
            <person name="Floudas D."/>
            <person name="Held B.W."/>
            <person name="Levasseur A."/>
            <person name="Lombard V."/>
            <person name="Morin E."/>
            <person name="Otillar R."/>
            <person name="Lindquist E.A."/>
            <person name="Sun H."/>
            <person name="LaButti K.M."/>
            <person name="Schmutz J."/>
            <person name="Jabbour D."/>
            <person name="Luo H."/>
            <person name="Baker S.E."/>
            <person name="Pisabarro A.G."/>
            <person name="Walton J.D."/>
            <person name="Blanchette R.A."/>
            <person name="Henrissat B."/>
            <person name="Martin F."/>
            <person name="Cullen D."/>
            <person name="Hibbett D.S."/>
            <person name="Grigoriev I.V."/>
        </authorList>
    </citation>
    <scope>NUCLEOTIDE SEQUENCE [LARGE SCALE GENOMIC DNA]</scope>
    <source>
        <strain evidence="7">CBS 339.88</strain>
    </source>
</reference>
<dbReference type="EC" id="3.2.1.143" evidence="2"/>
<accession>A0A067TR87</accession>
<evidence type="ECO:0000256" key="1">
    <source>
        <dbReference type="ARBA" id="ARBA00009545"/>
    </source>
</evidence>
<sequence length="469" mass="51182">MDSSGDYYVLPSHPSLASLDPLGICADENPSVWAVITTSVLSFRNQPAPTGNLHHLPHLIEDLSYSVHMDGHLDTRFLSSHLLAKYPDPHSPNALLLLHNILDAALLLPTLFPIHMIPYLNTQNCSIQLSTTQIRSLLAHQILNTLKRPKGNDWGCTFVCWYSEPQALGNAVSGYLTSLFDYFSLLADPTIQTTYRYHTLLSDSPERELSGWTTDQKTPLFDHLIINPTTSAAVPFPHKQVSCTLVASNSSPGFGPSCTQEELVTAACPPLLPLGALFISPPISSNAAVSVNGHVPIFRWKGQGREARSLGTHISGEHTFLFLDASELDTSNSTFLADLDPKYLFRDLHKAFSGFLALKELGIKEVASPLWGAGAFGGDPVIKTIILTAAAARTGTTLYLSVDEQRSYQTIGAGLPESPEPLNLIYILQRLQQSCRMMPLEVAMQKLCSKQAYSCSGGLDLLQSLENTS</sequence>
<evidence type="ECO:0000259" key="5">
    <source>
        <dbReference type="Pfam" id="PF20811"/>
    </source>
</evidence>
<evidence type="ECO:0000256" key="3">
    <source>
        <dbReference type="ARBA" id="ARBA00022801"/>
    </source>
</evidence>
<dbReference type="GO" id="GO:0009225">
    <property type="term" value="P:nucleotide-sugar metabolic process"/>
    <property type="evidence" value="ECO:0007669"/>
    <property type="project" value="TreeGrafter"/>
</dbReference>
<dbReference type="InterPro" id="IPR048362">
    <property type="entry name" value="PARG_helical"/>
</dbReference>
<dbReference type="GO" id="GO:1990966">
    <property type="term" value="P:ATP generation from poly-ADP-D-ribose"/>
    <property type="evidence" value="ECO:0007669"/>
    <property type="project" value="TreeGrafter"/>
</dbReference>
<dbReference type="GO" id="GO:0004649">
    <property type="term" value="F:poly(ADP-ribose) glycohydrolase activity"/>
    <property type="evidence" value="ECO:0007669"/>
    <property type="project" value="UniProtKB-EC"/>
</dbReference>
<dbReference type="Pfam" id="PF05028">
    <property type="entry name" value="PARG_cat_C"/>
    <property type="match status" value="1"/>
</dbReference>
<dbReference type="EMBL" id="KL142367">
    <property type="protein sequence ID" value="KDR84837.1"/>
    <property type="molecule type" value="Genomic_DNA"/>
</dbReference>
<dbReference type="OrthoDB" id="1937899at2759"/>
<evidence type="ECO:0000256" key="2">
    <source>
        <dbReference type="ARBA" id="ARBA00012255"/>
    </source>
</evidence>
<feature type="domain" description="PARG helical" evidence="5">
    <location>
        <begin position="98"/>
        <end position="186"/>
    </location>
</feature>
<keyword evidence="7" id="KW-1185">Reference proteome</keyword>
<dbReference type="PANTHER" id="PTHR12837">
    <property type="entry name" value="POLY ADP-RIBOSE GLYCOHYDROLASE"/>
    <property type="match status" value="1"/>
</dbReference>
<proteinExistence type="inferred from homology"/>
<dbReference type="PANTHER" id="PTHR12837:SF0">
    <property type="entry name" value="POLY(ADP-RIBOSE) GLYCOHYDROLASE"/>
    <property type="match status" value="1"/>
</dbReference>
<evidence type="ECO:0000259" key="4">
    <source>
        <dbReference type="Pfam" id="PF05028"/>
    </source>
</evidence>
<dbReference type="GO" id="GO:0005737">
    <property type="term" value="C:cytoplasm"/>
    <property type="evidence" value="ECO:0007669"/>
    <property type="project" value="TreeGrafter"/>
</dbReference>
<evidence type="ECO:0000313" key="7">
    <source>
        <dbReference type="Proteomes" id="UP000027222"/>
    </source>
</evidence>
<dbReference type="InterPro" id="IPR007724">
    <property type="entry name" value="Poly_GlycHdrlase"/>
</dbReference>
<keyword evidence="3" id="KW-0378">Hydrolase</keyword>
<feature type="domain" description="PARG catalytic Macro" evidence="4">
    <location>
        <begin position="258"/>
        <end position="400"/>
    </location>
</feature>
<dbReference type="GO" id="GO:0005975">
    <property type="term" value="P:carbohydrate metabolic process"/>
    <property type="evidence" value="ECO:0007669"/>
    <property type="project" value="InterPro"/>
</dbReference>
<name>A0A067TR87_GALM3</name>
<organism evidence="6 7">
    <name type="scientific">Galerina marginata (strain CBS 339.88)</name>
    <dbReference type="NCBI Taxonomy" id="685588"/>
    <lineage>
        <taxon>Eukaryota</taxon>
        <taxon>Fungi</taxon>
        <taxon>Dikarya</taxon>
        <taxon>Basidiomycota</taxon>
        <taxon>Agaricomycotina</taxon>
        <taxon>Agaricomycetes</taxon>
        <taxon>Agaricomycetidae</taxon>
        <taxon>Agaricales</taxon>
        <taxon>Agaricineae</taxon>
        <taxon>Strophariaceae</taxon>
        <taxon>Galerina</taxon>
    </lineage>
</organism>
<dbReference type="InterPro" id="IPR046372">
    <property type="entry name" value="PARG_cat_C"/>
</dbReference>
<dbReference type="Proteomes" id="UP000027222">
    <property type="component" value="Unassembled WGS sequence"/>
</dbReference>
<dbReference type="AlphaFoldDB" id="A0A067TR87"/>
<gene>
    <name evidence="6" type="ORF">GALMADRAFT_131616</name>
</gene>
<dbReference type="HOGENOM" id="CLU_013388_5_0_1"/>
<evidence type="ECO:0000313" key="6">
    <source>
        <dbReference type="EMBL" id="KDR84837.1"/>
    </source>
</evidence>
<dbReference type="GO" id="GO:0005634">
    <property type="term" value="C:nucleus"/>
    <property type="evidence" value="ECO:0007669"/>
    <property type="project" value="TreeGrafter"/>
</dbReference>
<comment type="similarity">
    <text evidence="1">Belongs to the poly(ADP-ribose) glycohydrolase family.</text>
</comment>
<protein>
    <recommendedName>
        <fullName evidence="2">poly(ADP-ribose) glycohydrolase</fullName>
        <ecNumber evidence="2">3.2.1.143</ecNumber>
    </recommendedName>
</protein>
<dbReference type="GO" id="GO:0006282">
    <property type="term" value="P:regulation of DNA repair"/>
    <property type="evidence" value="ECO:0007669"/>
    <property type="project" value="InterPro"/>
</dbReference>
<dbReference type="Pfam" id="PF20811">
    <property type="entry name" value="PARG_cat_N"/>
    <property type="match status" value="1"/>
</dbReference>